<evidence type="ECO:0000256" key="1">
    <source>
        <dbReference type="ARBA" id="ARBA00004117"/>
    </source>
</evidence>
<dbReference type="EMBL" id="DTMF01000018">
    <property type="protein sequence ID" value="HGF32871.1"/>
    <property type="molecule type" value="Genomic_DNA"/>
</dbReference>
<organism evidence="9">
    <name type="scientific">Desulfobacca acetoxidans</name>
    <dbReference type="NCBI Taxonomy" id="60893"/>
    <lineage>
        <taxon>Bacteria</taxon>
        <taxon>Pseudomonadati</taxon>
        <taxon>Thermodesulfobacteriota</taxon>
        <taxon>Desulfobaccia</taxon>
        <taxon>Desulfobaccales</taxon>
        <taxon>Desulfobaccaceae</taxon>
        <taxon>Desulfobacca</taxon>
    </lineage>
</organism>
<sequence>MNIFRTMELSASGLTAQRQRLNVIAENLANAQVTRTPEGGPYLRKNVILETQPLEDFGSLMASPAKVAVSDIVESREGLVQEYDPTHPDANQDGIVTWPNVNPVTAMVSLVLASRAFDANVAAFKAAKTMALKALDIGR</sequence>
<dbReference type="GO" id="GO:0030694">
    <property type="term" value="C:bacterial-type flagellum basal body, rod"/>
    <property type="evidence" value="ECO:0007669"/>
    <property type="project" value="UniProtKB-UniRule"/>
</dbReference>
<dbReference type="InterPro" id="IPR001444">
    <property type="entry name" value="Flag_bb_rod_N"/>
</dbReference>
<dbReference type="Pfam" id="PF00460">
    <property type="entry name" value="Flg_bb_rod"/>
    <property type="match status" value="1"/>
</dbReference>
<evidence type="ECO:0000256" key="2">
    <source>
        <dbReference type="ARBA" id="ARBA00009677"/>
    </source>
</evidence>
<evidence type="ECO:0000259" key="7">
    <source>
        <dbReference type="Pfam" id="PF00460"/>
    </source>
</evidence>
<dbReference type="PANTHER" id="PTHR30435">
    <property type="entry name" value="FLAGELLAR PROTEIN"/>
    <property type="match status" value="1"/>
</dbReference>
<evidence type="ECO:0000256" key="4">
    <source>
        <dbReference type="ARBA" id="ARBA00023143"/>
    </source>
</evidence>
<comment type="subcellular location">
    <subcellularLocation>
        <location evidence="1 6">Bacterial flagellum basal body</location>
    </subcellularLocation>
</comment>
<comment type="subunit">
    <text evidence="5 6">The basal body constitutes a major portion of the flagellar organelle and consists of four rings (L,P,S, and M) mounted on a central rod. The rod consists of about 26 subunits of FlgG in the distal portion, and FlgB, FlgC and FlgF are thought to build up the proximal portion of the rod with about 6 subunits each.</text>
</comment>
<reference evidence="9" key="1">
    <citation type="journal article" date="2020" name="mSystems">
        <title>Genome- and Community-Level Interaction Insights into Carbon Utilization and Element Cycling Functions of Hydrothermarchaeota in Hydrothermal Sediment.</title>
        <authorList>
            <person name="Zhou Z."/>
            <person name="Liu Y."/>
            <person name="Xu W."/>
            <person name="Pan J."/>
            <person name="Luo Z.H."/>
            <person name="Li M."/>
        </authorList>
    </citation>
    <scope>NUCLEOTIDE SEQUENCE [LARGE SCALE GENOMIC DNA]</scope>
    <source>
        <strain evidence="9">SpSt-897</strain>
    </source>
</reference>
<keyword evidence="9" id="KW-0282">Flagellum</keyword>
<comment type="caution">
    <text evidence="9">The sequence shown here is derived from an EMBL/GenBank/DDBJ whole genome shotgun (WGS) entry which is preliminary data.</text>
</comment>
<feature type="domain" description="Flagellar basal-body/hook protein C-terminal" evidence="8">
    <location>
        <begin position="99"/>
        <end position="136"/>
    </location>
</feature>
<evidence type="ECO:0000256" key="6">
    <source>
        <dbReference type="RuleBase" id="RU362062"/>
    </source>
</evidence>
<gene>
    <name evidence="9" type="primary">flgC</name>
    <name evidence="9" type="ORF">ENW96_00580</name>
</gene>
<evidence type="ECO:0000313" key="9">
    <source>
        <dbReference type="EMBL" id="HGF32871.1"/>
    </source>
</evidence>
<dbReference type="AlphaFoldDB" id="A0A7C3Z9Z6"/>
<proteinExistence type="inferred from homology"/>
<dbReference type="NCBIfam" id="TIGR01395">
    <property type="entry name" value="FlgC"/>
    <property type="match status" value="1"/>
</dbReference>
<evidence type="ECO:0000256" key="3">
    <source>
        <dbReference type="ARBA" id="ARBA00017941"/>
    </source>
</evidence>
<evidence type="ECO:0000259" key="8">
    <source>
        <dbReference type="Pfam" id="PF06429"/>
    </source>
</evidence>
<dbReference type="Pfam" id="PF06429">
    <property type="entry name" value="Flg_bbr_C"/>
    <property type="match status" value="1"/>
</dbReference>
<keyword evidence="4 6" id="KW-0975">Bacterial flagellum</keyword>
<dbReference type="InterPro" id="IPR010930">
    <property type="entry name" value="Flg_bb/hook_C_dom"/>
</dbReference>
<dbReference type="GO" id="GO:0071978">
    <property type="term" value="P:bacterial-type flagellum-dependent swarming motility"/>
    <property type="evidence" value="ECO:0007669"/>
    <property type="project" value="TreeGrafter"/>
</dbReference>
<dbReference type="InterPro" id="IPR006299">
    <property type="entry name" value="FlgC"/>
</dbReference>
<evidence type="ECO:0000256" key="5">
    <source>
        <dbReference type="ARBA" id="ARBA00025933"/>
    </source>
</evidence>
<comment type="similarity">
    <text evidence="2">Belongs to the flagella basal body rod proteins family.</text>
</comment>
<protein>
    <recommendedName>
        <fullName evidence="3 6">Flagellar basal-body rod protein FlgC</fullName>
    </recommendedName>
</protein>
<feature type="domain" description="Flagellar basal body rod protein N-terminal" evidence="7">
    <location>
        <begin position="9"/>
        <end position="34"/>
    </location>
</feature>
<keyword evidence="9" id="KW-0969">Cilium</keyword>
<name>A0A7C3Z9Z6_9BACT</name>
<accession>A0A7C3Z9Z6</accession>
<dbReference type="PANTHER" id="PTHR30435:SF2">
    <property type="entry name" value="FLAGELLAR BASAL-BODY ROD PROTEIN FLGC"/>
    <property type="match status" value="1"/>
</dbReference>
<keyword evidence="9" id="KW-0966">Cell projection</keyword>